<dbReference type="KEGG" id="asau:88172911"/>
<evidence type="ECO:0000313" key="3">
    <source>
        <dbReference type="Proteomes" id="UP001338582"/>
    </source>
</evidence>
<feature type="compositionally biased region" description="Basic and acidic residues" evidence="1">
    <location>
        <begin position="310"/>
        <end position="326"/>
    </location>
</feature>
<dbReference type="RefSeq" id="XP_062876950.1">
    <property type="nucleotide sequence ID" value="XM_063020880.1"/>
</dbReference>
<reference evidence="2 3" key="1">
    <citation type="submission" date="2023-10" db="EMBL/GenBank/DDBJ databases">
        <title>Draft Genome Sequence of Candida saopaulonensis from a very Premature Infant with Sepsis.</title>
        <authorList>
            <person name="Ning Y."/>
            <person name="Dai R."/>
            <person name="Xiao M."/>
            <person name="Xu Y."/>
            <person name="Yan Q."/>
            <person name="Zhang L."/>
        </authorList>
    </citation>
    <scope>NUCLEOTIDE SEQUENCE [LARGE SCALE GENOMIC DNA]</scope>
    <source>
        <strain evidence="2 3">19XY460</strain>
    </source>
</reference>
<organism evidence="2 3">
    <name type="scientific">Australozyma saopauloensis</name>
    <dbReference type="NCBI Taxonomy" id="291208"/>
    <lineage>
        <taxon>Eukaryota</taxon>
        <taxon>Fungi</taxon>
        <taxon>Dikarya</taxon>
        <taxon>Ascomycota</taxon>
        <taxon>Saccharomycotina</taxon>
        <taxon>Pichiomycetes</taxon>
        <taxon>Metschnikowiaceae</taxon>
        <taxon>Australozyma</taxon>
    </lineage>
</organism>
<evidence type="ECO:0008006" key="4">
    <source>
        <dbReference type="Google" id="ProtNLM"/>
    </source>
</evidence>
<feature type="region of interest" description="Disordered" evidence="1">
    <location>
        <begin position="304"/>
        <end position="326"/>
    </location>
</feature>
<dbReference type="AlphaFoldDB" id="A0AAX4H9C0"/>
<dbReference type="EMBL" id="CP138895">
    <property type="protein sequence ID" value="WPK24567.1"/>
    <property type="molecule type" value="Genomic_DNA"/>
</dbReference>
<accession>A0AAX4H9C0</accession>
<dbReference type="Proteomes" id="UP001338582">
    <property type="component" value="Chromosome 2"/>
</dbReference>
<feature type="region of interest" description="Disordered" evidence="1">
    <location>
        <begin position="230"/>
        <end position="274"/>
    </location>
</feature>
<keyword evidence="3" id="KW-1185">Reference proteome</keyword>
<proteinExistence type="predicted"/>
<sequence length="326" mass="37630">MCRFRKDKESEDQSLNSSYDEQIDNFFNKVNHVSDHLAEKTKRMMAHTREFTAAEKDNWSDMVNSMQKEVGTYFNKPYQTRTGSSGVDSAEPQLVRPFSFLDVFNDGGAETPYGLYSHSTPTAREYNKCMNNNGLSLWDSRGTWRCLFPNSAVPPKFLDYKQANLANQLLTKEDFERASSNVRADSSGAIDLGEKGIFFKQFDDLMRWKNIAFEAERQRREEAREERKQRFQRRFERKSPETNLNIASASELPRDDKPISWSSGSTTTTDPETNQIIMTEHKTEYFPDGLSVTNTVTKKKAIGASTWETVEEKSQRGDDKKGWFWS</sequence>
<dbReference type="InterPro" id="IPR035187">
    <property type="entry name" value="Mpm1"/>
</dbReference>
<evidence type="ECO:0000256" key="1">
    <source>
        <dbReference type="SAM" id="MobiDB-lite"/>
    </source>
</evidence>
<name>A0AAX4H9C0_9ASCO</name>
<gene>
    <name evidence="2" type="ORF">PUMCH_001846</name>
</gene>
<dbReference type="GeneID" id="88172911"/>
<feature type="compositionally biased region" description="Basic and acidic residues" evidence="1">
    <location>
        <begin position="230"/>
        <end position="240"/>
    </location>
</feature>
<evidence type="ECO:0000313" key="2">
    <source>
        <dbReference type="EMBL" id="WPK24567.1"/>
    </source>
</evidence>
<protein>
    <recommendedName>
        <fullName evidence="4">Mitochondrial peculiar membrane protein 1</fullName>
    </recommendedName>
</protein>
<dbReference type="Pfam" id="PF17234">
    <property type="entry name" value="MPM1"/>
    <property type="match status" value="1"/>
</dbReference>
<feature type="compositionally biased region" description="Polar residues" evidence="1">
    <location>
        <begin position="260"/>
        <end position="274"/>
    </location>
</feature>